<reference evidence="1" key="1">
    <citation type="submission" date="2018-05" db="EMBL/GenBank/DDBJ databases">
        <authorList>
            <person name="Lanie J.A."/>
            <person name="Ng W.-L."/>
            <person name="Kazmierczak K.M."/>
            <person name="Andrzejewski T.M."/>
            <person name="Davidsen T.M."/>
            <person name="Wayne K.J."/>
            <person name="Tettelin H."/>
            <person name="Glass J.I."/>
            <person name="Rusch D."/>
            <person name="Podicherti R."/>
            <person name="Tsui H.-C.T."/>
            <person name="Winkler M.E."/>
        </authorList>
    </citation>
    <scope>NUCLEOTIDE SEQUENCE</scope>
</reference>
<accession>A0A382DWP3</accession>
<organism evidence="1">
    <name type="scientific">marine metagenome</name>
    <dbReference type="NCBI Taxonomy" id="408172"/>
    <lineage>
        <taxon>unclassified sequences</taxon>
        <taxon>metagenomes</taxon>
        <taxon>ecological metagenomes</taxon>
    </lineage>
</organism>
<dbReference type="AlphaFoldDB" id="A0A382DWP3"/>
<dbReference type="InterPro" id="IPR036390">
    <property type="entry name" value="WH_DNA-bd_sf"/>
</dbReference>
<evidence type="ECO:0000313" key="1">
    <source>
        <dbReference type="EMBL" id="SVB42926.1"/>
    </source>
</evidence>
<dbReference type="InterPro" id="IPR026433">
    <property type="entry name" value="MarR_EPS"/>
</dbReference>
<dbReference type="EMBL" id="UINC01041531">
    <property type="protein sequence ID" value="SVB42926.1"/>
    <property type="molecule type" value="Genomic_DNA"/>
</dbReference>
<dbReference type="Pfam" id="PF13412">
    <property type="entry name" value="HTH_24"/>
    <property type="match status" value="1"/>
</dbReference>
<gene>
    <name evidence="1" type="ORF">METZ01_LOCUS195780</name>
</gene>
<dbReference type="SUPFAM" id="SSF46785">
    <property type="entry name" value="Winged helix' DNA-binding domain"/>
    <property type="match status" value="1"/>
</dbReference>
<dbReference type="Gene3D" id="1.10.10.10">
    <property type="entry name" value="Winged helix-like DNA-binding domain superfamily/Winged helix DNA-binding domain"/>
    <property type="match status" value="1"/>
</dbReference>
<protein>
    <recommendedName>
        <fullName evidence="2">HTH marR-type domain-containing protein</fullName>
    </recommendedName>
</protein>
<dbReference type="NCBIfam" id="TIGR04176">
    <property type="entry name" value="MarR_EPS"/>
    <property type="match status" value="1"/>
</dbReference>
<sequence>MHKSDTEYLVLKKLEANPHLTQRKLSKELGLSLGKTNYVINALIDKGWLKLNNFKRSDKKLGYIYLLTPKGISEKTTLAQNFLTRKSEEYNRLKEEIAKLKNEL</sequence>
<proteinExistence type="predicted"/>
<name>A0A382DWP3_9ZZZZ</name>
<dbReference type="InterPro" id="IPR036388">
    <property type="entry name" value="WH-like_DNA-bd_sf"/>
</dbReference>
<evidence type="ECO:0008006" key="2">
    <source>
        <dbReference type="Google" id="ProtNLM"/>
    </source>
</evidence>